<dbReference type="EMBL" id="WUBI01000001">
    <property type="protein sequence ID" value="MWV43694.1"/>
    <property type="molecule type" value="Genomic_DNA"/>
</dbReference>
<sequence length="373" mass="42798">MKLIMVGPVPPPLGGISVHIHRLSAVIRTHHVDYVIYNEFNIADAERHILPIGSYKRFLLKIPFIQGDLFHFHSIDPRMRMLLGIYKALGKKIMLTVHGESLSMQLQEASPLSRKLLLASLKRIDCIVCVSESTTQMLTRLGFRDDRVCTVPAYIHPVERNDDELAIPAEVHRFMDQAEFLISANGFVRPLQEGDLYGIDLLVELMSELTDSGVQARLLFAMLGAKDQSAEERRYYELLKKRIADYGLSQRFLFYEVEDSEFYPILKKSHLFIRPTRMDGYGVSVAEALYYKVPAIASDVCRRPEGTILFRQGDHKNTDLIRVVRQTLINYQSCKQDITGAMTQDYAADLMDIYYRISGRRPVERKVINRANR</sequence>
<accession>A0A7X3IGV1</accession>
<dbReference type="GO" id="GO:0016757">
    <property type="term" value="F:glycosyltransferase activity"/>
    <property type="evidence" value="ECO:0007669"/>
    <property type="project" value="InterPro"/>
</dbReference>
<proteinExistence type="predicted"/>
<keyword evidence="4" id="KW-1185">Reference proteome</keyword>
<name>A0A7X3IGV1_9BACL</name>
<dbReference type="InterPro" id="IPR028098">
    <property type="entry name" value="Glyco_trans_4-like_N"/>
</dbReference>
<dbReference type="CDD" id="cd03801">
    <property type="entry name" value="GT4_PimA-like"/>
    <property type="match status" value="1"/>
</dbReference>
<reference evidence="3 4" key="1">
    <citation type="submission" date="2019-12" db="EMBL/GenBank/DDBJ databases">
        <title>Paenibacillus sp. nov., an endophytic bacterium isolated from the stem of Dendrobium.</title>
        <authorList>
            <person name="Zhao R."/>
        </authorList>
    </citation>
    <scope>NUCLEOTIDE SEQUENCE [LARGE SCALE GENOMIC DNA]</scope>
    <source>
        <strain evidence="3 4">HJL G12</strain>
    </source>
</reference>
<protein>
    <submittedName>
        <fullName evidence="3">Glycosyltransferase</fullName>
    </submittedName>
</protein>
<dbReference type="Pfam" id="PF00534">
    <property type="entry name" value="Glycos_transf_1"/>
    <property type="match status" value="1"/>
</dbReference>
<evidence type="ECO:0000313" key="4">
    <source>
        <dbReference type="Proteomes" id="UP000460318"/>
    </source>
</evidence>
<feature type="domain" description="Glycosyltransferase subfamily 4-like N-terminal" evidence="2">
    <location>
        <begin position="47"/>
        <end position="152"/>
    </location>
</feature>
<dbReference type="Gene3D" id="3.40.50.2000">
    <property type="entry name" value="Glycogen Phosphorylase B"/>
    <property type="match status" value="2"/>
</dbReference>
<dbReference type="InterPro" id="IPR001296">
    <property type="entry name" value="Glyco_trans_1"/>
</dbReference>
<organism evidence="3 4">
    <name type="scientific">Paenibacillus dendrobii</name>
    <dbReference type="NCBI Taxonomy" id="2691084"/>
    <lineage>
        <taxon>Bacteria</taxon>
        <taxon>Bacillati</taxon>
        <taxon>Bacillota</taxon>
        <taxon>Bacilli</taxon>
        <taxon>Bacillales</taxon>
        <taxon>Paenibacillaceae</taxon>
        <taxon>Paenibacillus</taxon>
    </lineage>
</organism>
<dbReference type="Pfam" id="PF13439">
    <property type="entry name" value="Glyco_transf_4"/>
    <property type="match status" value="1"/>
</dbReference>
<keyword evidence="3" id="KW-0808">Transferase</keyword>
<dbReference type="SUPFAM" id="SSF53756">
    <property type="entry name" value="UDP-Glycosyltransferase/glycogen phosphorylase"/>
    <property type="match status" value="1"/>
</dbReference>
<dbReference type="AlphaFoldDB" id="A0A7X3IGV1"/>
<gene>
    <name evidence="3" type="ORF">GRF59_08595</name>
</gene>
<evidence type="ECO:0000259" key="2">
    <source>
        <dbReference type="Pfam" id="PF13439"/>
    </source>
</evidence>
<dbReference type="Proteomes" id="UP000460318">
    <property type="component" value="Unassembled WGS sequence"/>
</dbReference>
<comment type="caution">
    <text evidence="3">The sequence shown here is derived from an EMBL/GenBank/DDBJ whole genome shotgun (WGS) entry which is preliminary data.</text>
</comment>
<feature type="domain" description="Glycosyl transferase family 1" evidence="1">
    <location>
        <begin position="198"/>
        <end position="304"/>
    </location>
</feature>
<evidence type="ECO:0000313" key="3">
    <source>
        <dbReference type="EMBL" id="MWV43694.1"/>
    </source>
</evidence>
<evidence type="ECO:0000259" key="1">
    <source>
        <dbReference type="Pfam" id="PF00534"/>
    </source>
</evidence>
<dbReference type="PANTHER" id="PTHR12526:SF630">
    <property type="entry name" value="GLYCOSYLTRANSFERASE"/>
    <property type="match status" value="1"/>
</dbReference>
<dbReference type="RefSeq" id="WP_160497170.1">
    <property type="nucleotide sequence ID" value="NZ_WUBI01000001.1"/>
</dbReference>
<dbReference type="PANTHER" id="PTHR12526">
    <property type="entry name" value="GLYCOSYLTRANSFERASE"/>
    <property type="match status" value="1"/>
</dbReference>